<proteinExistence type="predicted"/>
<keyword evidence="2" id="KW-0472">Membrane</keyword>
<feature type="transmembrane region" description="Helical" evidence="2">
    <location>
        <begin position="182"/>
        <end position="204"/>
    </location>
</feature>
<dbReference type="Pfam" id="PF11361">
    <property type="entry name" value="DUF3159"/>
    <property type="match status" value="1"/>
</dbReference>
<gene>
    <name evidence="3" type="ORF">GCM10022377_06140</name>
</gene>
<protein>
    <submittedName>
        <fullName evidence="3">DUF3159 domain-containing protein</fullName>
    </submittedName>
</protein>
<organism evidence="3 4">
    <name type="scientific">Zhihengliuella alba</name>
    <dbReference type="NCBI Taxonomy" id="547018"/>
    <lineage>
        <taxon>Bacteria</taxon>
        <taxon>Bacillati</taxon>
        <taxon>Actinomycetota</taxon>
        <taxon>Actinomycetes</taxon>
        <taxon>Micrococcales</taxon>
        <taxon>Micrococcaceae</taxon>
        <taxon>Zhihengliuella</taxon>
    </lineage>
</organism>
<feature type="region of interest" description="Disordered" evidence="1">
    <location>
        <begin position="1"/>
        <end position="39"/>
    </location>
</feature>
<evidence type="ECO:0000256" key="2">
    <source>
        <dbReference type="SAM" id="Phobius"/>
    </source>
</evidence>
<dbReference type="InterPro" id="IPR016566">
    <property type="entry name" value="UCP010219"/>
</dbReference>
<dbReference type="PIRSF" id="PIRSF010219">
    <property type="entry name" value="UCP010219"/>
    <property type="match status" value="1"/>
</dbReference>
<accession>A0ABP7CYF4</accession>
<feature type="transmembrane region" description="Helical" evidence="2">
    <location>
        <begin position="67"/>
        <end position="95"/>
    </location>
</feature>
<keyword evidence="4" id="KW-1185">Reference proteome</keyword>
<keyword evidence="2" id="KW-1133">Transmembrane helix</keyword>
<feature type="transmembrane region" description="Helical" evidence="2">
    <location>
        <begin position="138"/>
        <end position="162"/>
    </location>
</feature>
<name>A0ABP7CYF4_9MICC</name>
<evidence type="ECO:0000313" key="4">
    <source>
        <dbReference type="Proteomes" id="UP001501536"/>
    </source>
</evidence>
<keyword evidence="2" id="KW-0812">Transmembrane</keyword>
<dbReference type="RefSeq" id="WP_344879780.1">
    <property type="nucleotide sequence ID" value="NZ_BAABCJ010000001.1"/>
</dbReference>
<evidence type="ECO:0000313" key="3">
    <source>
        <dbReference type="EMBL" id="GAA3696128.1"/>
    </source>
</evidence>
<feature type="transmembrane region" description="Helical" evidence="2">
    <location>
        <begin position="107"/>
        <end position="126"/>
    </location>
</feature>
<dbReference type="Proteomes" id="UP001501536">
    <property type="component" value="Unassembled WGS sequence"/>
</dbReference>
<evidence type="ECO:0000256" key="1">
    <source>
        <dbReference type="SAM" id="MobiDB-lite"/>
    </source>
</evidence>
<comment type="caution">
    <text evidence="3">The sequence shown here is derived from an EMBL/GenBank/DDBJ whole genome shotgun (WGS) entry which is preliminary data.</text>
</comment>
<reference evidence="4" key="1">
    <citation type="journal article" date="2019" name="Int. J. Syst. Evol. Microbiol.">
        <title>The Global Catalogue of Microorganisms (GCM) 10K type strain sequencing project: providing services to taxonomists for standard genome sequencing and annotation.</title>
        <authorList>
            <consortium name="The Broad Institute Genomics Platform"/>
            <consortium name="The Broad Institute Genome Sequencing Center for Infectious Disease"/>
            <person name="Wu L."/>
            <person name="Ma J."/>
        </authorList>
    </citation>
    <scope>NUCLEOTIDE SEQUENCE [LARGE SCALE GENOMIC DNA]</scope>
    <source>
        <strain evidence="4">JCM 16961</strain>
    </source>
</reference>
<feature type="transmembrane region" description="Helical" evidence="2">
    <location>
        <begin position="210"/>
        <end position="234"/>
    </location>
</feature>
<sequence length="249" mass="26503">MQSTSHQPGPSDEPEDQRPRARATAESVARQVAESSSVRHKDNGEVDVLATIGGWRGLAEALVPGSVFIVVFTVWQALAPALIAALASAVAFTLLRLVQRQPLTQALAGLVGVVVCALFSGTTGEARGYYVPGFITNAVYGAALVLSIMLRWPLMGVVFGYIRGEGTGWRRDPARLRRYAAATWTIVAVFAARMVVQIPLYVAAESDAGALTALGSARLIMGVPLYAMGLWLAWTLSRPSRRPGADRAG</sequence>
<dbReference type="EMBL" id="BAABCJ010000001">
    <property type="protein sequence ID" value="GAA3696128.1"/>
    <property type="molecule type" value="Genomic_DNA"/>
</dbReference>